<dbReference type="OMA" id="MYPTVVI"/>
<organism evidence="4 5">
    <name type="scientific">Sulfurisphaera tokodaii</name>
    <dbReference type="NCBI Taxonomy" id="111955"/>
    <lineage>
        <taxon>Archaea</taxon>
        <taxon>Thermoproteota</taxon>
        <taxon>Thermoprotei</taxon>
        <taxon>Sulfolobales</taxon>
        <taxon>Sulfolobaceae</taxon>
        <taxon>Sulfurisphaera</taxon>
    </lineage>
</organism>
<feature type="domain" description="N-acetyltransferase" evidence="3">
    <location>
        <begin position="1"/>
        <end position="153"/>
    </location>
</feature>
<dbReference type="InterPro" id="IPR016181">
    <property type="entry name" value="Acyl_CoA_acyltransferase"/>
</dbReference>
<dbReference type="RefSeq" id="WP_010978052.1">
    <property type="nucleotide sequence ID" value="NZ_BAABQO010000020.1"/>
</dbReference>
<dbReference type="SUPFAM" id="SSF55729">
    <property type="entry name" value="Acyl-CoA N-acyltransferases (Nat)"/>
    <property type="match status" value="1"/>
</dbReference>
<comment type="caution">
    <text evidence="4">The sequence shown here is derived from an EMBL/GenBank/DDBJ whole genome shotgun (WGS) entry which is preliminary data.</text>
</comment>
<dbReference type="InterPro" id="IPR000182">
    <property type="entry name" value="GNAT_dom"/>
</dbReference>
<evidence type="ECO:0000313" key="5">
    <source>
        <dbReference type="Proteomes" id="UP000646844"/>
    </source>
</evidence>
<dbReference type="EMBL" id="DUJO01000028">
    <property type="protein sequence ID" value="HII74134.1"/>
    <property type="molecule type" value="Genomic_DNA"/>
</dbReference>
<protein>
    <submittedName>
        <fullName evidence="4">GNAT family N-acetyltransferase</fullName>
    </submittedName>
</protein>
<dbReference type="GO" id="GO:0016747">
    <property type="term" value="F:acyltransferase activity, transferring groups other than amino-acyl groups"/>
    <property type="evidence" value="ECO:0007669"/>
    <property type="project" value="InterPro"/>
</dbReference>
<dbReference type="Pfam" id="PF00583">
    <property type="entry name" value="Acetyltransf_1"/>
    <property type="match status" value="1"/>
</dbReference>
<name>A0A832WTB3_9CREN</name>
<evidence type="ECO:0000259" key="3">
    <source>
        <dbReference type="PROSITE" id="PS51186"/>
    </source>
</evidence>
<gene>
    <name evidence="4" type="ORF">HA332_07100</name>
</gene>
<keyword evidence="2" id="KW-0012">Acyltransferase</keyword>
<dbReference type="AlphaFoldDB" id="A0A832WTB3"/>
<proteinExistence type="predicted"/>
<dbReference type="CDD" id="cd04301">
    <property type="entry name" value="NAT_SF"/>
    <property type="match status" value="1"/>
</dbReference>
<reference evidence="4" key="1">
    <citation type="journal article" date="2020" name="bioRxiv">
        <title>A rank-normalized archaeal taxonomy based on genome phylogeny resolves widespread incomplete and uneven classifications.</title>
        <authorList>
            <person name="Rinke C."/>
            <person name="Chuvochina M."/>
            <person name="Mussig A.J."/>
            <person name="Chaumeil P.-A."/>
            <person name="Waite D.W."/>
            <person name="Whitman W.B."/>
            <person name="Parks D.H."/>
            <person name="Hugenholtz P."/>
        </authorList>
    </citation>
    <scope>NUCLEOTIDE SEQUENCE</scope>
    <source>
        <strain evidence="4">UBA8838</strain>
    </source>
</reference>
<keyword evidence="1 4" id="KW-0808">Transferase</keyword>
<dbReference type="Proteomes" id="UP000646844">
    <property type="component" value="Unassembled WGS sequence"/>
</dbReference>
<dbReference type="InterPro" id="IPR050832">
    <property type="entry name" value="Bact_Acetyltransf"/>
</dbReference>
<accession>A0A832WTB3</accession>
<sequence length="153" mass="17965">MIRKAIEKDIEVLTDMFARMYRLNAEFDPLLEVPQDLEEKVRESIKKSFNKDDVLLIVVEEDGKVVGGARVFISDREFYIPQKVGIIQEIYVYPSYRRKGIGEEIINYIEKELKEKGIDTVLARFPAKNVIATSFYVKKGFRELHNEYIRNIE</sequence>
<evidence type="ECO:0000256" key="2">
    <source>
        <dbReference type="ARBA" id="ARBA00023315"/>
    </source>
</evidence>
<dbReference type="GeneID" id="1457994"/>
<evidence type="ECO:0000313" key="4">
    <source>
        <dbReference type="EMBL" id="HII74134.1"/>
    </source>
</evidence>
<dbReference type="PANTHER" id="PTHR43877">
    <property type="entry name" value="AMINOALKYLPHOSPHONATE N-ACETYLTRANSFERASE-RELATED-RELATED"/>
    <property type="match status" value="1"/>
</dbReference>
<dbReference type="Gene3D" id="3.40.630.30">
    <property type="match status" value="1"/>
</dbReference>
<dbReference type="PROSITE" id="PS51186">
    <property type="entry name" value="GNAT"/>
    <property type="match status" value="1"/>
</dbReference>
<evidence type="ECO:0000256" key="1">
    <source>
        <dbReference type="ARBA" id="ARBA00022679"/>
    </source>
</evidence>